<evidence type="ECO:0000259" key="12">
    <source>
        <dbReference type="PROSITE" id="PS50873"/>
    </source>
</evidence>
<proteinExistence type="inferred from homology"/>
<dbReference type="SUPFAM" id="SSF48113">
    <property type="entry name" value="Heme-dependent peroxidases"/>
    <property type="match status" value="1"/>
</dbReference>
<evidence type="ECO:0000313" key="14">
    <source>
        <dbReference type="Proteomes" id="UP001412067"/>
    </source>
</evidence>
<evidence type="ECO:0000313" key="13">
    <source>
        <dbReference type="EMBL" id="KAK8938278.1"/>
    </source>
</evidence>
<dbReference type="Pfam" id="PF00141">
    <property type="entry name" value="peroxidase"/>
    <property type="match status" value="1"/>
</dbReference>
<reference evidence="13 14" key="1">
    <citation type="journal article" date="2022" name="Nat. Plants">
        <title>Genomes of leafy and leafless Platanthera orchids illuminate the evolution of mycoheterotrophy.</title>
        <authorList>
            <person name="Li M.H."/>
            <person name="Liu K.W."/>
            <person name="Li Z."/>
            <person name="Lu H.C."/>
            <person name="Ye Q.L."/>
            <person name="Zhang D."/>
            <person name="Wang J.Y."/>
            <person name="Li Y.F."/>
            <person name="Zhong Z.M."/>
            <person name="Liu X."/>
            <person name="Yu X."/>
            <person name="Liu D.K."/>
            <person name="Tu X.D."/>
            <person name="Liu B."/>
            <person name="Hao Y."/>
            <person name="Liao X.Y."/>
            <person name="Jiang Y.T."/>
            <person name="Sun W.H."/>
            <person name="Chen J."/>
            <person name="Chen Y.Q."/>
            <person name="Ai Y."/>
            <person name="Zhai J.W."/>
            <person name="Wu S.S."/>
            <person name="Zhou Z."/>
            <person name="Hsiao Y.Y."/>
            <person name="Wu W.L."/>
            <person name="Chen Y.Y."/>
            <person name="Lin Y.F."/>
            <person name="Hsu J.L."/>
            <person name="Li C.Y."/>
            <person name="Wang Z.W."/>
            <person name="Zhao X."/>
            <person name="Zhong W.Y."/>
            <person name="Ma X.K."/>
            <person name="Ma L."/>
            <person name="Huang J."/>
            <person name="Chen G.Z."/>
            <person name="Huang M.Z."/>
            <person name="Huang L."/>
            <person name="Peng D.H."/>
            <person name="Luo Y.B."/>
            <person name="Zou S.Q."/>
            <person name="Chen S.P."/>
            <person name="Lan S."/>
            <person name="Tsai W.C."/>
            <person name="Van de Peer Y."/>
            <person name="Liu Z.J."/>
        </authorList>
    </citation>
    <scope>NUCLEOTIDE SEQUENCE [LARGE SCALE GENOMIC DNA]</scope>
    <source>
        <strain evidence="13">Lor288</strain>
    </source>
</reference>
<comment type="similarity">
    <text evidence="11">Belongs to the peroxidase family.</text>
</comment>
<evidence type="ECO:0000256" key="8">
    <source>
        <dbReference type="ARBA" id="ARBA00023002"/>
    </source>
</evidence>
<dbReference type="EMBL" id="JBBWWR010000021">
    <property type="protein sequence ID" value="KAK8938278.1"/>
    <property type="molecule type" value="Genomic_DNA"/>
</dbReference>
<accession>A0ABR2LEF4</accession>
<protein>
    <submittedName>
        <fullName evidence="13">Peroxidase 59</fullName>
    </submittedName>
</protein>
<evidence type="ECO:0000256" key="4">
    <source>
        <dbReference type="ARBA" id="ARBA00022559"/>
    </source>
</evidence>
<evidence type="ECO:0000256" key="10">
    <source>
        <dbReference type="ARBA" id="ARBA00023324"/>
    </source>
</evidence>
<evidence type="ECO:0000256" key="9">
    <source>
        <dbReference type="ARBA" id="ARBA00023004"/>
    </source>
</evidence>
<organism evidence="13 14">
    <name type="scientific">Platanthera guangdongensis</name>
    <dbReference type="NCBI Taxonomy" id="2320717"/>
    <lineage>
        <taxon>Eukaryota</taxon>
        <taxon>Viridiplantae</taxon>
        <taxon>Streptophyta</taxon>
        <taxon>Embryophyta</taxon>
        <taxon>Tracheophyta</taxon>
        <taxon>Spermatophyta</taxon>
        <taxon>Magnoliopsida</taxon>
        <taxon>Liliopsida</taxon>
        <taxon>Asparagales</taxon>
        <taxon>Orchidaceae</taxon>
        <taxon>Orchidoideae</taxon>
        <taxon>Orchideae</taxon>
        <taxon>Orchidinae</taxon>
        <taxon>Platanthera</taxon>
    </lineage>
</organism>
<dbReference type="InterPro" id="IPR002016">
    <property type="entry name" value="Haem_peroxidase"/>
</dbReference>
<comment type="caution">
    <text evidence="13">The sequence shown here is derived from an EMBL/GenBank/DDBJ whole genome shotgun (WGS) entry which is preliminary data.</text>
</comment>
<keyword evidence="6" id="KW-0479">Metal-binding</keyword>
<dbReference type="PRINTS" id="PR00461">
    <property type="entry name" value="PLPEROXIDASE"/>
</dbReference>
<feature type="domain" description="Plant heme peroxidase family profile" evidence="12">
    <location>
        <begin position="26"/>
        <end position="91"/>
    </location>
</feature>
<dbReference type="InterPro" id="IPR000823">
    <property type="entry name" value="Peroxidase_pln"/>
</dbReference>
<keyword evidence="5" id="KW-0349">Heme</keyword>
<keyword evidence="10" id="KW-0376">Hydrogen peroxide</keyword>
<dbReference type="PANTHER" id="PTHR31388:SF6">
    <property type="entry name" value="PEROXIDASE"/>
    <property type="match status" value="1"/>
</dbReference>
<gene>
    <name evidence="13" type="primary">PER59</name>
    <name evidence="13" type="ORF">KSP40_PGU015163</name>
</gene>
<evidence type="ECO:0000256" key="1">
    <source>
        <dbReference type="ARBA" id="ARBA00000189"/>
    </source>
</evidence>
<keyword evidence="7" id="KW-0106">Calcium</keyword>
<keyword evidence="8" id="KW-0560">Oxidoreductase</keyword>
<dbReference type="Proteomes" id="UP001412067">
    <property type="component" value="Unassembled WGS sequence"/>
</dbReference>
<dbReference type="InterPro" id="IPR010255">
    <property type="entry name" value="Haem_peroxidase_sf"/>
</dbReference>
<dbReference type="Gene3D" id="1.10.520.10">
    <property type="match status" value="1"/>
</dbReference>
<dbReference type="GO" id="GO:0004601">
    <property type="term" value="F:peroxidase activity"/>
    <property type="evidence" value="ECO:0007669"/>
    <property type="project" value="UniProtKB-KW"/>
</dbReference>
<evidence type="ECO:0000256" key="7">
    <source>
        <dbReference type="ARBA" id="ARBA00022837"/>
    </source>
</evidence>
<dbReference type="PANTHER" id="PTHR31388">
    <property type="entry name" value="PEROXIDASE 72-RELATED"/>
    <property type="match status" value="1"/>
</dbReference>
<keyword evidence="14" id="KW-1185">Reference proteome</keyword>
<name>A0ABR2LEF4_9ASPA</name>
<evidence type="ECO:0000256" key="11">
    <source>
        <dbReference type="RuleBase" id="RU004241"/>
    </source>
</evidence>
<comment type="catalytic activity">
    <reaction evidence="1">
        <text>2 a phenolic donor + H2O2 = 2 a phenolic radical donor + 2 H2O</text>
        <dbReference type="Rhea" id="RHEA:56136"/>
        <dbReference type="ChEBI" id="CHEBI:15377"/>
        <dbReference type="ChEBI" id="CHEBI:16240"/>
        <dbReference type="ChEBI" id="CHEBI:139520"/>
        <dbReference type="ChEBI" id="CHEBI:139521"/>
        <dbReference type="EC" id="1.11.1.7"/>
    </reaction>
</comment>
<comment type="cofactor">
    <cofactor evidence="3">
        <name>heme b</name>
        <dbReference type="ChEBI" id="CHEBI:60344"/>
    </cofactor>
</comment>
<keyword evidence="4 13" id="KW-0575">Peroxidase</keyword>
<evidence type="ECO:0000256" key="3">
    <source>
        <dbReference type="ARBA" id="ARBA00001970"/>
    </source>
</evidence>
<dbReference type="PROSITE" id="PS50873">
    <property type="entry name" value="PEROXIDASE_4"/>
    <property type="match status" value="1"/>
</dbReference>
<comment type="cofactor">
    <cofactor evidence="2">
        <name>Ca(2+)</name>
        <dbReference type="ChEBI" id="CHEBI:29108"/>
    </cofactor>
</comment>
<evidence type="ECO:0000256" key="2">
    <source>
        <dbReference type="ARBA" id="ARBA00001913"/>
    </source>
</evidence>
<sequence length="105" mass="11660">MIKREPAQRILQESILQWFEQFFLPLKLVTSIAVQRGCDGSILLDGSDGEKFALPNLNSARGFDVVDTIKAALESECNGTVSCADILAIAAGTRFFWYDISYLKL</sequence>
<evidence type="ECO:0000256" key="5">
    <source>
        <dbReference type="ARBA" id="ARBA00022617"/>
    </source>
</evidence>
<keyword evidence="9" id="KW-0408">Iron</keyword>
<evidence type="ECO:0000256" key="6">
    <source>
        <dbReference type="ARBA" id="ARBA00022723"/>
    </source>
</evidence>